<feature type="region of interest" description="Disordered" evidence="1">
    <location>
        <begin position="280"/>
        <end position="299"/>
    </location>
</feature>
<protein>
    <submittedName>
        <fullName evidence="3">Uncharacterized protein</fullName>
    </submittedName>
</protein>
<dbReference type="EMBL" id="LPNM01000007">
    <property type="protein sequence ID" value="OEJ85539.1"/>
    <property type="molecule type" value="Genomic_DNA"/>
</dbReference>
<keyword evidence="2" id="KW-0812">Transmembrane</keyword>
<keyword evidence="2" id="KW-0472">Membrane</keyword>
<accession>A0A1E5RF63</accession>
<keyword evidence="2" id="KW-1133">Transmembrane helix</keyword>
<evidence type="ECO:0000256" key="2">
    <source>
        <dbReference type="SAM" id="Phobius"/>
    </source>
</evidence>
<organism evidence="3 4">
    <name type="scientific">Hanseniaspora osmophila</name>
    <dbReference type="NCBI Taxonomy" id="56408"/>
    <lineage>
        <taxon>Eukaryota</taxon>
        <taxon>Fungi</taxon>
        <taxon>Dikarya</taxon>
        <taxon>Ascomycota</taxon>
        <taxon>Saccharomycotina</taxon>
        <taxon>Saccharomycetes</taxon>
        <taxon>Saccharomycodales</taxon>
        <taxon>Saccharomycodaceae</taxon>
        <taxon>Hanseniaspora</taxon>
    </lineage>
</organism>
<evidence type="ECO:0000313" key="4">
    <source>
        <dbReference type="Proteomes" id="UP000095728"/>
    </source>
</evidence>
<dbReference type="AlphaFoldDB" id="A0A1E5RF63"/>
<evidence type="ECO:0000313" key="3">
    <source>
        <dbReference type="EMBL" id="OEJ85539.1"/>
    </source>
</evidence>
<dbReference type="Proteomes" id="UP000095728">
    <property type="component" value="Unassembled WGS sequence"/>
</dbReference>
<gene>
    <name evidence="3" type="ORF">AWRI3579_g1948</name>
</gene>
<comment type="caution">
    <text evidence="3">The sequence shown here is derived from an EMBL/GenBank/DDBJ whole genome shotgun (WGS) entry which is preliminary data.</text>
</comment>
<keyword evidence="4" id="KW-1185">Reference proteome</keyword>
<feature type="transmembrane region" description="Helical" evidence="2">
    <location>
        <begin position="131"/>
        <end position="151"/>
    </location>
</feature>
<feature type="compositionally biased region" description="Polar residues" evidence="1">
    <location>
        <begin position="1"/>
        <end position="14"/>
    </location>
</feature>
<evidence type="ECO:0000256" key="1">
    <source>
        <dbReference type="SAM" id="MobiDB-lite"/>
    </source>
</evidence>
<name>A0A1E5RF63_9ASCO</name>
<feature type="region of interest" description="Disordered" evidence="1">
    <location>
        <begin position="1"/>
        <end position="21"/>
    </location>
</feature>
<feature type="transmembrane region" description="Helical" evidence="2">
    <location>
        <begin position="171"/>
        <end position="191"/>
    </location>
</feature>
<dbReference type="InParanoid" id="A0A1E5RF63"/>
<feature type="transmembrane region" description="Helical" evidence="2">
    <location>
        <begin position="218"/>
        <end position="241"/>
    </location>
</feature>
<feature type="transmembrane region" description="Helical" evidence="2">
    <location>
        <begin position="307"/>
        <end position="327"/>
    </location>
</feature>
<sequence length="328" mass="36687">MSKNTNDLNHSALNENPFADNTDLDLDDDDFLSAPGYSTIDRDANLASQSTPLTFTDPTSTTETPIVNSTKGQTGFLSTYYFSYPTFSIKDLYKSLIPNLCTGSASTTFTSTTFTSTNILTPTTSIFYPHWIVFAISLLTYISTTTLYQAIEGKHNNNSKDSTASPTVMHFLGVYLTLMCYTVFYAGFHCFRINKLVRKLHNWLDISSMMTMMQNLTVSLLSVSVFIVLQFVVEMILVIAIPSNQWTTFKRVNGLCKWGFACIDYLIRSRYLSVNGRITESSTRSPGLEAGTAADTYGSTEQEKSQLSWTEVFGIQLLSLFIVRFVIL</sequence>
<proteinExistence type="predicted"/>
<reference evidence="4" key="1">
    <citation type="journal article" date="2016" name="Genome Announc.">
        <title>Genome sequences of three species of Hanseniaspora isolated from spontaneous wine fermentations.</title>
        <authorList>
            <person name="Sternes P.R."/>
            <person name="Lee D."/>
            <person name="Kutyna D.R."/>
            <person name="Borneman A.R."/>
        </authorList>
    </citation>
    <scope>NUCLEOTIDE SEQUENCE [LARGE SCALE GENOMIC DNA]</scope>
    <source>
        <strain evidence="4">AWRI3579</strain>
    </source>
</reference>